<dbReference type="InterPro" id="IPR020846">
    <property type="entry name" value="MFS_dom"/>
</dbReference>
<dbReference type="EMBL" id="HG792020">
    <property type="protein sequence ID" value="CDM37352.1"/>
    <property type="molecule type" value="Genomic_DNA"/>
</dbReference>
<dbReference type="InterPro" id="IPR011701">
    <property type="entry name" value="MFS"/>
</dbReference>
<dbReference type="GO" id="GO:0005886">
    <property type="term" value="C:plasma membrane"/>
    <property type="evidence" value="ECO:0007669"/>
    <property type="project" value="TreeGrafter"/>
</dbReference>
<feature type="transmembrane region" description="Helical" evidence="6">
    <location>
        <begin position="379"/>
        <end position="399"/>
    </location>
</feature>
<evidence type="ECO:0000256" key="6">
    <source>
        <dbReference type="SAM" id="Phobius"/>
    </source>
</evidence>
<feature type="transmembrane region" description="Helical" evidence="6">
    <location>
        <begin position="191"/>
        <end position="215"/>
    </location>
</feature>
<dbReference type="OrthoDB" id="2585655at2759"/>
<dbReference type="PANTHER" id="PTHR23502:SF139">
    <property type="entry name" value="MAJOR FACILITATOR SUPERFAMILY (MFS) PROFILE DOMAIN-CONTAINING PROTEIN-RELATED"/>
    <property type="match status" value="1"/>
</dbReference>
<dbReference type="Gene3D" id="1.20.1250.20">
    <property type="entry name" value="MFS general substrate transporter like domains"/>
    <property type="match status" value="1"/>
</dbReference>
<accession>W6R6B7</accession>
<feature type="region of interest" description="Disordered" evidence="5">
    <location>
        <begin position="1"/>
        <end position="28"/>
    </location>
</feature>
<dbReference type="PANTHER" id="PTHR23502">
    <property type="entry name" value="MAJOR FACILITATOR SUPERFAMILY"/>
    <property type="match status" value="1"/>
</dbReference>
<dbReference type="Proteomes" id="UP000030686">
    <property type="component" value="Unassembled WGS sequence"/>
</dbReference>
<protein>
    <submittedName>
        <fullName evidence="8">Major facilitator superfamily</fullName>
    </submittedName>
</protein>
<evidence type="ECO:0000313" key="8">
    <source>
        <dbReference type="EMBL" id="CDM37352.1"/>
    </source>
</evidence>
<reference evidence="8" key="1">
    <citation type="journal article" date="2014" name="Nat. Commun.">
        <title>Multiple recent horizontal transfers of a large genomic region in cheese making fungi.</title>
        <authorList>
            <person name="Cheeseman K."/>
            <person name="Ropars J."/>
            <person name="Renault P."/>
            <person name="Dupont J."/>
            <person name="Gouzy J."/>
            <person name="Branca A."/>
            <person name="Abraham A.L."/>
            <person name="Ceppi M."/>
            <person name="Conseiller E."/>
            <person name="Debuchy R."/>
            <person name="Malagnac F."/>
            <person name="Goarin A."/>
            <person name="Silar P."/>
            <person name="Lacoste S."/>
            <person name="Sallet E."/>
            <person name="Bensimon A."/>
            <person name="Giraud T."/>
            <person name="Brygoo Y."/>
        </authorList>
    </citation>
    <scope>NUCLEOTIDE SEQUENCE [LARGE SCALE GENOMIC DNA]</scope>
    <source>
        <strain evidence="8">FM164</strain>
    </source>
</reference>
<feature type="transmembrane region" description="Helical" evidence="6">
    <location>
        <begin position="467"/>
        <end position="491"/>
    </location>
</feature>
<feature type="transmembrane region" description="Helical" evidence="6">
    <location>
        <begin position="158"/>
        <end position="179"/>
    </location>
</feature>
<name>W6R6B7_PENRF</name>
<feature type="transmembrane region" description="Helical" evidence="6">
    <location>
        <begin position="101"/>
        <end position="120"/>
    </location>
</feature>
<evidence type="ECO:0000259" key="7">
    <source>
        <dbReference type="PROSITE" id="PS50850"/>
    </source>
</evidence>
<feature type="domain" description="Major facilitator superfamily (MFS) profile" evidence="7">
    <location>
        <begin position="66"/>
        <end position="514"/>
    </location>
</feature>
<dbReference type="PROSITE" id="PS50850">
    <property type="entry name" value="MFS"/>
    <property type="match status" value="1"/>
</dbReference>
<dbReference type="GO" id="GO:0022857">
    <property type="term" value="F:transmembrane transporter activity"/>
    <property type="evidence" value="ECO:0007669"/>
    <property type="project" value="InterPro"/>
</dbReference>
<feature type="transmembrane region" description="Helical" evidence="6">
    <location>
        <begin position="132"/>
        <end position="152"/>
    </location>
</feature>
<feature type="transmembrane region" description="Helical" evidence="6">
    <location>
        <begin position="65"/>
        <end position="89"/>
    </location>
</feature>
<dbReference type="SUPFAM" id="SSF103473">
    <property type="entry name" value="MFS general substrate transporter"/>
    <property type="match status" value="1"/>
</dbReference>
<evidence type="ECO:0000256" key="1">
    <source>
        <dbReference type="ARBA" id="ARBA00004141"/>
    </source>
</evidence>
<evidence type="ECO:0000256" key="4">
    <source>
        <dbReference type="ARBA" id="ARBA00023136"/>
    </source>
</evidence>
<dbReference type="Pfam" id="PF07690">
    <property type="entry name" value="MFS_1"/>
    <property type="match status" value="1"/>
</dbReference>
<dbReference type="STRING" id="1365484.W6R6B7"/>
<organism evidence="8 9">
    <name type="scientific">Penicillium roqueforti (strain FM164)</name>
    <dbReference type="NCBI Taxonomy" id="1365484"/>
    <lineage>
        <taxon>Eukaryota</taxon>
        <taxon>Fungi</taxon>
        <taxon>Dikarya</taxon>
        <taxon>Ascomycota</taxon>
        <taxon>Pezizomycotina</taxon>
        <taxon>Eurotiomycetes</taxon>
        <taxon>Eurotiomycetidae</taxon>
        <taxon>Eurotiales</taxon>
        <taxon>Aspergillaceae</taxon>
        <taxon>Penicillium</taxon>
    </lineage>
</organism>
<dbReference type="InterPro" id="IPR036259">
    <property type="entry name" value="MFS_trans_sf"/>
</dbReference>
<gene>
    <name evidence="8" type="ORF">PROQFM164_S06g000313</name>
</gene>
<evidence type="ECO:0000256" key="2">
    <source>
        <dbReference type="ARBA" id="ARBA00022692"/>
    </source>
</evidence>
<sequence>MSQHMTDAPPLDEQKKSPRLSTSPAHTDELDTDILQLDPYGIPLSPSPTTDPLDPLNWSKSQKSLILFIACYSGFLSVYMTGTPIASFSLLEEQFNASYSMVNWTIAIPSLGLMIGPLLFSALGDRWGRRPILIGTCALTILATGCTTIRSIGLGGYMVTRLIQGIGAGPSIVGGLSIIRDISFEHERGFMIGLWVMGLDIGGTMGCLVGGFTALANQYWAGYHVIIAYGVLLILEVFFLPETLFPRDLILDRIRNEQSFADINRTKMIKPWNAIEIPGVAHPRPEQGIIRFCKMWSHPRLVLGVLPYVFCLYWWVLSFMTMVPAAYSSYQPEIQGLLFSGLIVGTIAAELLTSGRLSDMICSRLATANNNIRTPEMRLYLMYPGVVLASVGTIIWGLSIDRQWHWITGQVAFFLFSAGMQIGNCAVSTYIFDCYPEHITEIMTFYAVVLNFSAFVEPWFINYWVEAVGYTWCFVTQGLIVLLLGPIYMGLQRYGSTLAKEMVFSEDEVINLPV</sequence>
<evidence type="ECO:0000256" key="5">
    <source>
        <dbReference type="SAM" id="MobiDB-lite"/>
    </source>
</evidence>
<keyword evidence="4 6" id="KW-0472">Membrane</keyword>
<feature type="transmembrane region" description="Helical" evidence="6">
    <location>
        <begin position="444"/>
        <end position="461"/>
    </location>
</feature>
<feature type="transmembrane region" description="Helical" evidence="6">
    <location>
        <begin position="301"/>
        <end position="325"/>
    </location>
</feature>
<dbReference type="AlphaFoldDB" id="W6R6B7"/>
<keyword evidence="3 6" id="KW-1133">Transmembrane helix</keyword>
<dbReference type="OMA" id="WHWITGQ"/>
<evidence type="ECO:0000256" key="3">
    <source>
        <dbReference type="ARBA" id="ARBA00022989"/>
    </source>
</evidence>
<proteinExistence type="predicted"/>
<keyword evidence="9" id="KW-1185">Reference proteome</keyword>
<feature type="transmembrane region" description="Helical" evidence="6">
    <location>
        <begin position="221"/>
        <end position="240"/>
    </location>
</feature>
<comment type="subcellular location">
    <subcellularLocation>
        <location evidence="1">Membrane</location>
        <topology evidence="1">Multi-pass membrane protein</topology>
    </subcellularLocation>
</comment>
<feature type="transmembrane region" description="Helical" evidence="6">
    <location>
        <begin position="411"/>
        <end position="432"/>
    </location>
</feature>
<evidence type="ECO:0000313" key="9">
    <source>
        <dbReference type="Proteomes" id="UP000030686"/>
    </source>
</evidence>
<feature type="transmembrane region" description="Helical" evidence="6">
    <location>
        <begin position="337"/>
        <end position="358"/>
    </location>
</feature>
<keyword evidence="2 6" id="KW-0812">Transmembrane</keyword>